<dbReference type="STRING" id="1664694.A0A0N0NNM7"/>
<keyword evidence="3" id="KW-1185">Reference proteome</keyword>
<dbReference type="Pfam" id="PF02353">
    <property type="entry name" value="CMAS"/>
    <property type="match status" value="1"/>
</dbReference>
<keyword evidence="2" id="KW-0808">Transferase</keyword>
<dbReference type="CDD" id="cd02440">
    <property type="entry name" value="AdoMet_MTases"/>
    <property type="match status" value="1"/>
</dbReference>
<dbReference type="PANTHER" id="PTHR43832">
    <property type="match status" value="1"/>
</dbReference>
<gene>
    <name evidence="2" type="ORF">AB675_9101</name>
</gene>
<dbReference type="Gene3D" id="3.40.50.150">
    <property type="entry name" value="Vaccinia Virus protein VP39"/>
    <property type="match status" value="1"/>
</dbReference>
<dbReference type="VEuPathDB" id="FungiDB:AB675_9101"/>
<evidence type="ECO:0000256" key="1">
    <source>
        <dbReference type="ARBA" id="ARBA00010815"/>
    </source>
</evidence>
<accession>A0A0N0NNM7</accession>
<dbReference type="GO" id="GO:0032259">
    <property type="term" value="P:methylation"/>
    <property type="evidence" value="ECO:0007669"/>
    <property type="project" value="UniProtKB-KW"/>
</dbReference>
<protein>
    <submittedName>
        <fullName evidence="2">(S)-coclaurine N-methyltransferase</fullName>
    </submittedName>
</protein>
<evidence type="ECO:0000313" key="2">
    <source>
        <dbReference type="EMBL" id="KPI41559.1"/>
    </source>
</evidence>
<dbReference type="AlphaFoldDB" id="A0A0N0NNM7"/>
<proteinExistence type="inferred from homology"/>
<dbReference type="SUPFAM" id="SSF53335">
    <property type="entry name" value="S-adenosyl-L-methionine-dependent methyltransferases"/>
    <property type="match status" value="1"/>
</dbReference>
<sequence>MASSSTATESPPPASAPSWTDSLLDSGYLPHFLLRRGIRQQLSQRIAAIASTSLSGAYTRKQTYIDALRTRPIAIHTASANEQHYEVGTSVLRGMLGPRMKYSCCLYPTGKESLAQAEIAMLDSYVAKADLHDGMTILDLGCGWGSLTLYLAERFPNSKVTGFSNSRTQREWIVSEAARKGLKNVEVITGDVVDHEFSPQKYDRVLSIELFEHMKNYELLLAKVARALKPKGKLFVHIFAHHSTPYDFEDGWMTTHFFTGGTMPSADLLLYFQKDLNIKQVWWVNGKHYAKTCEDWLVTMLGNEKAVREGLTETYGEELGKVWWYRWQVFYLACAELFAWEGGDVWGVGHYLFEKP</sequence>
<dbReference type="Proteomes" id="UP000038010">
    <property type="component" value="Unassembled WGS sequence"/>
</dbReference>
<evidence type="ECO:0000313" key="3">
    <source>
        <dbReference type="Proteomes" id="UP000038010"/>
    </source>
</evidence>
<dbReference type="PANTHER" id="PTHR43832:SF1">
    <property type="entry name" value="S-ADENOSYL-L-METHIONINE-DEPENDENT METHYLTRANSFERASES SUPERFAMILY PROTEIN"/>
    <property type="match status" value="1"/>
</dbReference>
<dbReference type="OrthoDB" id="506498at2759"/>
<comment type="caution">
    <text evidence="2">The sequence shown here is derived from an EMBL/GenBank/DDBJ whole genome shotgun (WGS) entry which is preliminary data.</text>
</comment>
<comment type="similarity">
    <text evidence="1">Belongs to the CFA/CMAS family.</text>
</comment>
<keyword evidence="2" id="KW-0489">Methyltransferase</keyword>
<name>A0A0N0NNM7_9EURO</name>
<dbReference type="GeneID" id="28741489"/>
<dbReference type="RefSeq" id="XP_018001522.1">
    <property type="nucleotide sequence ID" value="XM_018149609.1"/>
</dbReference>
<reference evidence="2 3" key="1">
    <citation type="submission" date="2015-06" db="EMBL/GenBank/DDBJ databases">
        <title>Draft genome of the ant-associated black yeast Phialophora attae CBS 131958.</title>
        <authorList>
            <person name="Moreno L.F."/>
            <person name="Stielow B.J."/>
            <person name="de Hoog S."/>
            <person name="Vicente V.A."/>
            <person name="Weiss V.A."/>
            <person name="de Vries M."/>
            <person name="Cruz L.M."/>
            <person name="Souza E.M."/>
        </authorList>
    </citation>
    <scope>NUCLEOTIDE SEQUENCE [LARGE SCALE GENOMIC DNA]</scope>
    <source>
        <strain evidence="2 3">CBS 131958</strain>
    </source>
</reference>
<dbReference type="EMBL" id="LFJN01000009">
    <property type="protein sequence ID" value="KPI41559.1"/>
    <property type="molecule type" value="Genomic_DNA"/>
</dbReference>
<organism evidence="2 3">
    <name type="scientific">Cyphellophora attinorum</name>
    <dbReference type="NCBI Taxonomy" id="1664694"/>
    <lineage>
        <taxon>Eukaryota</taxon>
        <taxon>Fungi</taxon>
        <taxon>Dikarya</taxon>
        <taxon>Ascomycota</taxon>
        <taxon>Pezizomycotina</taxon>
        <taxon>Eurotiomycetes</taxon>
        <taxon>Chaetothyriomycetidae</taxon>
        <taxon>Chaetothyriales</taxon>
        <taxon>Cyphellophoraceae</taxon>
        <taxon>Cyphellophora</taxon>
    </lineage>
</organism>
<dbReference type="FunFam" id="3.40.50.150:FF:000554">
    <property type="entry name" value="Cation-transporting ATPase"/>
    <property type="match status" value="1"/>
</dbReference>
<dbReference type="InterPro" id="IPR029063">
    <property type="entry name" value="SAM-dependent_MTases_sf"/>
</dbReference>
<dbReference type="GO" id="GO:0008168">
    <property type="term" value="F:methyltransferase activity"/>
    <property type="evidence" value="ECO:0007669"/>
    <property type="project" value="UniProtKB-KW"/>
</dbReference>